<dbReference type="EMBL" id="FAXN01000016">
    <property type="protein sequence ID" value="CUV65113.1"/>
    <property type="molecule type" value="Genomic_DNA"/>
</dbReference>
<evidence type="ECO:0000256" key="4">
    <source>
        <dbReference type="ARBA" id="ARBA00022932"/>
    </source>
</evidence>
<dbReference type="PANTHER" id="PTHR34388">
    <property type="entry name" value="DNA POLYMERASE III SUBUNIT DELTA"/>
    <property type="match status" value="1"/>
</dbReference>
<dbReference type="GO" id="GO:0003677">
    <property type="term" value="F:DNA binding"/>
    <property type="evidence" value="ECO:0007669"/>
    <property type="project" value="InterPro"/>
</dbReference>
<dbReference type="GO" id="GO:0003887">
    <property type="term" value="F:DNA-directed DNA polymerase activity"/>
    <property type="evidence" value="ECO:0007669"/>
    <property type="project" value="UniProtKB-KW"/>
</dbReference>
<gene>
    <name evidence="5" type="ORF">BN3087_180016</name>
</gene>
<dbReference type="GO" id="GO:0006261">
    <property type="term" value="P:DNA-templated DNA replication"/>
    <property type="evidence" value="ECO:0007669"/>
    <property type="project" value="TreeGrafter"/>
</dbReference>
<dbReference type="SUPFAM" id="SSF52540">
    <property type="entry name" value="P-loop containing nucleoside triphosphate hydrolases"/>
    <property type="match status" value="1"/>
</dbReference>
<reference evidence="5" key="1">
    <citation type="submission" date="2015-11" db="EMBL/GenBank/DDBJ databases">
        <authorList>
            <person name="Zhang Y."/>
            <person name="Guo Z."/>
        </authorList>
    </citation>
    <scope>NUCLEOTIDE SEQUENCE</scope>
    <source>
        <strain evidence="5">BN30871</strain>
    </source>
</reference>
<dbReference type="NCBIfam" id="TIGR01128">
    <property type="entry name" value="holA"/>
    <property type="match status" value="1"/>
</dbReference>
<dbReference type="EC" id="2.7.7.7" evidence="5"/>
<keyword evidence="3" id="KW-0235">DNA replication</keyword>
<protein>
    <submittedName>
        <fullName evidence="5">DNA polymerase III subunit delta</fullName>
        <ecNumber evidence="5">2.7.7.7</ecNumber>
    </submittedName>
</protein>
<dbReference type="GO" id="GO:0009360">
    <property type="term" value="C:DNA polymerase III complex"/>
    <property type="evidence" value="ECO:0007669"/>
    <property type="project" value="TreeGrafter"/>
</dbReference>
<accession>A0A0S4XLW3</accession>
<sequence length="324" mass="37454">MYKQEFEQIIKTRLPRSVLIYGENTYAIEQYINFYITKLNAMDDKLKLYFDDYNFEQAKSYLSQNSLFGNINLLIIKSEKAIPKKELEVLVEMTQKNPDNYLLYLYYGVAKDIKTATSLFRSNDSVEVRLFEPSLKDSIMILQNKAKNIGLNIDYYGLEYLSIMLGNNLLLCSNELDKLSILNREITTKDINELVFSETSLSAEKLLIDLCNKKLDLTTINTLLDLGEDINSILRATQNFLNQILLFQAYIKINGSVNSQDILGYKLPKQIEEQKAMLANRIKSSKLLKAFEYVLQCEIQLKSAPSPQKETLLYSMFIELQNIL</sequence>
<evidence type="ECO:0000256" key="2">
    <source>
        <dbReference type="ARBA" id="ARBA00022695"/>
    </source>
</evidence>
<dbReference type="InterPro" id="IPR027417">
    <property type="entry name" value="P-loop_NTPase"/>
</dbReference>
<dbReference type="NCBIfam" id="NF006302">
    <property type="entry name" value="PRK08487.1-5"/>
    <property type="match status" value="1"/>
</dbReference>
<dbReference type="Gene3D" id="3.40.50.300">
    <property type="entry name" value="P-loop containing nucleotide triphosphate hydrolases"/>
    <property type="match status" value="1"/>
</dbReference>
<organism evidence="5">
    <name type="scientific">Sulfurovum sp. enrichment culture clone C5</name>
    <dbReference type="NCBI Taxonomy" id="497650"/>
    <lineage>
        <taxon>Bacteria</taxon>
        <taxon>Pseudomonadati</taxon>
        <taxon>Campylobacterota</taxon>
        <taxon>Epsilonproteobacteria</taxon>
        <taxon>Campylobacterales</taxon>
        <taxon>Sulfurovaceae</taxon>
        <taxon>Sulfurovum</taxon>
        <taxon>environmental samples</taxon>
    </lineage>
</organism>
<proteinExistence type="predicted"/>
<dbReference type="Gene3D" id="1.10.8.60">
    <property type="match status" value="1"/>
</dbReference>
<dbReference type="PANTHER" id="PTHR34388:SF1">
    <property type="entry name" value="DNA POLYMERASE III SUBUNIT DELTA"/>
    <property type="match status" value="1"/>
</dbReference>
<dbReference type="InterPro" id="IPR005790">
    <property type="entry name" value="DNA_polIII_delta"/>
</dbReference>
<evidence type="ECO:0000256" key="3">
    <source>
        <dbReference type="ARBA" id="ARBA00022705"/>
    </source>
</evidence>
<keyword evidence="2 5" id="KW-0548">Nucleotidyltransferase</keyword>
<keyword evidence="4" id="KW-0239">DNA-directed DNA polymerase</keyword>
<evidence type="ECO:0000256" key="1">
    <source>
        <dbReference type="ARBA" id="ARBA00022679"/>
    </source>
</evidence>
<evidence type="ECO:0000313" key="5">
    <source>
        <dbReference type="EMBL" id="CUV65113.1"/>
    </source>
</evidence>
<dbReference type="AlphaFoldDB" id="A0A0S4XLW3"/>
<keyword evidence="1 5" id="KW-0808">Transferase</keyword>
<name>A0A0S4XLW3_9BACT</name>